<dbReference type="SUPFAM" id="SSF103473">
    <property type="entry name" value="MFS general substrate transporter"/>
    <property type="match status" value="1"/>
</dbReference>
<evidence type="ECO:0000256" key="1">
    <source>
        <dbReference type="ARBA" id="ARBA00004651"/>
    </source>
</evidence>
<feature type="transmembrane region" description="Helical" evidence="8">
    <location>
        <begin position="80"/>
        <end position="98"/>
    </location>
</feature>
<evidence type="ECO:0000256" key="5">
    <source>
        <dbReference type="ARBA" id="ARBA00022692"/>
    </source>
</evidence>
<keyword evidence="7 8" id="KW-0472">Membrane</keyword>
<evidence type="ECO:0000256" key="2">
    <source>
        <dbReference type="ARBA" id="ARBA00022448"/>
    </source>
</evidence>
<evidence type="ECO:0000256" key="6">
    <source>
        <dbReference type="ARBA" id="ARBA00022989"/>
    </source>
</evidence>
<feature type="transmembrane region" description="Helical" evidence="8">
    <location>
        <begin position="164"/>
        <end position="183"/>
    </location>
</feature>
<feature type="transmembrane region" description="Helical" evidence="8">
    <location>
        <begin position="380"/>
        <end position="398"/>
    </location>
</feature>
<evidence type="ECO:0000259" key="9">
    <source>
        <dbReference type="PROSITE" id="PS50850"/>
    </source>
</evidence>
<feature type="transmembrane region" description="Helical" evidence="8">
    <location>
        <begin position="312"/>
        <end position="331"/>
    </location>
</feature>
<organism evidence="10 11">
    <name type="scientific">Parthenolecanium corni</name>
    <dbReference type="NCBI Taxonomy" id="536013"/>
    <lineage>
        <taxon>Eukaryota</taxon>
        <taxon>Metazoa</taxon>
        <taxon>Ecdysozoa</taxon>
        <taxon>Arthropoda</taxon>
        <taxon>Hexapoda</taxon>
        <taxon>Insecta</taxon>
        <taxon>Pterygota</taxon>
        <taxon>Neoptera</taxon>
        <taxon>Paraneoptera</taxon>
        <taxon>Hemiptera</taxon>
        <taxon>Sternorrhyncha</taxon>
        <taxon>Coccoidea</taxon>
        <taxon>Coccidae</taxon>
        <taxon>Parthenolecanium</taxon>
    </lineage>
</organism>
<dbReference type="GO" id="GO:0022857">
    <property type="term" value="F:transmembrane transporter activity"/>
    <property type="evidence" value="ECO:0007669"/>
    <property type="project" value="InterPro"/>
</dbReference>
<gene>
    <name evidence="10" type="ORF">V9T40_013754</name>
</gene>
<evidence type="ECO:0000256" key="4">
    <source>
        <dbReference type="ARBA" id="ARBA00022597"/>
    </source>
</evidence>
<feature type="transmembrane region" description="Helical" evidence="8">
    <location>
        <begin position="404"/>
        <end position="428"/>
    </location>
</feature>
<sequence>MLRSEIVKEAYIACLTFTTFVMVAACKGFVAFQVPQLQDKDSDIKITDEEASWIATLTILPNPIGSVLGGMLMDLIGRKLSLQLIFIPFTIAWTITGFSNSVEMIYIGTFINGIAAGACYCSSTYLAEISTPEHRGPLLSILEPVYTFGILICNLLVHNLGWRTSAYCFIGCSIFCFLLLFLLPESPSWLVIRGESDRAAKILTWLRGSENEAEREIVEIENSMELSKSSGQPLSSLFVDIFHSWKPLAILVGLVTLQRVCGCPVLESYTVRFFEALKLPFDSPTAAIYHSTANFATSFFTPFAVQKLPRRVLLGLTSFMMGISMMVVALYEVQYFGSNYQPYYLVVLVSVYVYDVASTLGVLPLPFIMSGELFPTENRGMMNGIYGCFSFLISAAVVKVFPRFLALVGIINVIFSYSFVCFVTILYGKCFLPETRGKTLPEIQVKYFKPHREYVTTLEVD</sequence>
<dbReference type="PANTHER" id="PTHR48021:SF32">
    <property type="entry name" value="FACILITATED TREHALOSE TRANSPORTER TRET1-2 HOMOLOG-LIKE PROTEIN"/>
    <property type="match status" value="1"/>
</dbReference>
<dbReference type="AlphaFoldDB" id="A0AAN9Y1J0"/>
<feature type="transmembrane region" description="Helical" evidence="8">
    <location>
        <begin position="138"/>
        <end position="158"/>
    </location>
</feature>
<dbReference type="Proteomes" id="UP001367676">
    <property type="component" value="Unassembled WGS sequence"/>
</dbReference>
<evidence type="ECO:0000313" key="11">
    <source>
        <dbReference type="Proteomes" id="UP001367676"/>
    </source>
</evidence>
<evidence type="ECO:0000313" key="10">
    <source>
        <dbReference type="EMBL" id="KAK7582309.1"/>
    </source>
</evidence>
<feature type="transmembrane region" description="Helical" evidence="8">
    <location>
        <begin position="104"/>
        <end position="126"/>
    </location>
</feature>
<dbReference type="GO" id="GO:0005886">
    <property type="term" value="C:plasma membrane"/>
    <property type="evidence" value="ECO:0007669"/>
    <property type="project" value="UniProtKB-SubCell"/>
</dbReference>
<keyword evidence="3" id="KW-1003">Cell membrane</keyword>
<dbReference type="Gene3D" id="1.20.1250.20">
    <property type="entry name" value="MFS general substrate transporter like domains"/>
    <property type="match status" value="1"/>
</dbReference>
<dbReference type="InterPro" id="IPR005828">
    <property type="entry name" value="MFS_sugar_transport-like"/>
</dbReference>
<keyword evidence="5 8" id="KW-0812">Transmembrane</keyword>
<dbReference type="PROSITE" id="PS51257">
    <property type="entry name" value="PROKAR_LIPOPROTEIN"/>
    <property type="match status" value="1"/>
</dbReference>
<feature type="transmembrane region" description="Helical" evidence="8">
    <location>
        <begin position="12"/>
        <end position="32"/>
    </location>
</feature>
<dbReference type="InterPro" id="IPR020846">
    <property type="entry name" value="MFS_dom"/>
</dbReference>
<comment type="subcellular location">
    <subcellularLocation>
        <location evidence="1">Cell membrane</location>
        <topology evidence="1">Multi-pass membrane protein</topology>
    </subcellularLocation>
</comment>
<dbReference type="PROSITE" id="PS50850">
    <property type="entry name" value="MFS"/>
    <property type="match status" value="1"/>
</dbReference>
<proteinExistence type="predicted"/>
<keyword evidence="6 8" id="KW-1133">Transmembrane helix</keyword>
<dbReference type="Pfam" id="PF00083">
    <property type="entry name" value="Sugar_tr"/>
    <property type="match status" value="1"/>
</dbReference>
<evidence type="ECO:0000256" key="3">
    <source>
        <dbReference type="ARBA" id="ARBA00022475"/>
    </source>
</evidence>
<feature type="transmembrane region" description="Helical" evidence="8">
    <location>
        <begin position="343"/>
        <end position="368"/>
    </location>
</feature>
<evidence type="ECO:0000256" key="7">
    <source>
        <dbReference type="ARBA" id="ARBA00023136"/>
    </source>
</evidence>
<dbReference type="PANTHER" id="PTHR48021">
    <property type="match status" value="1"/>
</dbReference>
<dbReference type="InterPro" id="IPR036259">
    <property type="entry name" value="MFS_trans_sf"/>
</dbReference>
<dbReference type="InterPro" id="IPR050549">
    <property type="entry name" value="MFS_Trehalose_Transporter"/>
</dbReference>
<name>A0AAN9Y1J0_9HEMI</name>
<protein>
    <recommendedName>
        <fullName evidence="9">Major facilitator superfamily (MFS) profile domain-containing protein</fullName>
    </recommendedName>
</protein>
<keyword evidence="11" id="KW-1185">Reference proteome</keyword>
<evidence type="ECO:0000256" key="8">
    <source>
        <dbReference type="SAM" id="Phobius"/>
    </source>
</evidence>
<dbReference type="FunFam" id="1.20.1250.20:FF:000218">
    <property type="entry name" value="facilitated trehalose transporter Tret1"/>
    <property type="match status" value="1"/>
</dbReference>
<comment type="caution">
    <text evidence="10">The sequence shown here is derived from an EMBL/GenBank/DDBJ whole genome shotgun (WGS) entry which is preliminary data.</text>
</comment>
<dbReference type="EMBL" id="JBBCAQ010000033">
    <property type="protein sequence ID" value="KAK7582309.1"/>
    <property type="molecule type" value="Genomic_DNA"/>
</dbReference>
<keyword evidence="2" id="KW-0813">Transport</keyword>
<reference evidence="10 11" key="1">
    <citation type="submission" date="2024-03" db="EMBL/GenBank/DDBJ databases">
        <title>Adaptation during the transition from Ophiocordyceps entomopathogen to insect associate is accompanied by gene loss and intensified selection.</title>
        <authorList>
            <person name="Ward C.M."/>
            <person name="Onetto C.A."/>
            <person name="Borneman A.R."/>
        </authorList>
    </citation>
    <scope>NUCLEOTIDE SEQUENCE [LARGE SCALE GENOMIC DNA]</scope>
    <source>
        <strain evidence="10">AWRI1</strain>
        <tissue evidence="10">Single Adult Female</tissue>
    </source>
</reference>
<keyword evidence="4" id="KW-0762">Sugar transport</keyword>
<feature type="domain" description="Major facilitator superfamily (MFS) profile" evidence="9">
    <location>
        <begin position="12"/>
        <end position="436"/>
    </location>
</feature>
<accession>A0AAN9Y1J0</accession>